<dbReference type="Pfam" id="PF06580">
    <property type="entry name" value="His_kinase"/>
    <property type="match status" value="1"/>
</dbReference>
<evidence type="ECO:0000256" key="2">
    <source>
        <dbReference type="ARBA" id="ARBA00004651"/>
    </source>
</evidence>
<feature type="domain" description="Histidine kinase" evidence="13">
    <location>
        <begin position="482"/>
        <end position="591"/>
    </location>
</feature>
<organism evidence="15 16">
    <name type="scientific">Paenibacillus albicereus</name>
    <dbReference type="NCBI Taxonomy" id="2726185"/>
    <lineage>
        <taxon>Bacteria</taxon>
        <taxon>Bacillati</taxon>
        <taxon>Bacillota</taxon>
        <taxon>Bacilli</taxon>
        <taxon>Bacillales</taxon>
        <taxon>Paenibacillaceae</taxon>
        <taxon>Paenibacillus</taxon>
    </lineage>
</organism>
<keyword evidence="16" id="KW-1185">Reference proteome</keyword>
<gene>
    <name evidence="15" type="ORF">HGI30_18460</name>
</gene>
<keyword evidence="5" id="KW-0597">Phosphoprotein</keyword>
<dbReference type="InterPro" id="IPR003594">
    <property type="entry name" value="HATPase_dom"/>
</dbReference>
<protein>
    <recommendedName>
        <fullName evidence="3">histidine kinase</fullName>
        <ecNumber evidence="3">2.7.13.3</ecNumber>
    </recommendedName>
</protein>
<dbReference type="KEGG" id="palr:HGI30_18460"/>
<dbReference type="Gene3D" id="6.10.340.10">
    <property type="match status" value="1"/>
</dbReference>
<dbReference type="PANTHER" id="PTHR34220:SF7">
    <property type="entry name" value="SENSOR HISTIDINE KINASE YPDA"/>
    <property type="match status" value="1"/>
</dbReference>
<feature type="domain" description="HAMP" evidence="14">
    <location>
        <begin position="323"/>
        <end position="375"/>
    </location>
</feature>
<keyword evidence="8 15" id="KW-0418">Kinase</keyword>
<comment type="catalytic activity">
    <reaction evidence="1">
        <text>ATP + protein L-histidine = ADP + protein N-phospho-L-histidine.</text>
        <dbReference type="EC" id="2.7.13.3"/>
    </reaction>
</comment>
<dbReference type="SUPFAM" id="SSF55874">
    <property type="entry name" value="ATPase domain of HSP90 chaperone/DNA topoisomerase II/histidine kinase"/>
    <property type="match status" value="1"/>
</dbReference>
<dbReference type="SMART" id="SM00387">
    <property type="entry name" value="HATPase_c"/>
    <property type="match status" value="1"/>
</dbReference>
<dbReference type="GO" id="GO:0005886">
    <property type="term" value="C:plasma membrane"/>
    <property type="evidence" value="ECO:0007669"/>
    <property type="project" value="UniProtKB-SubCell"/>
</dbReference>
<keyword evidence="12" id="KW-1133">Transmembrane helix</keyword>
<reference evidence="15 16" key="1">
    <citation type="submission" date="2020-04" db="EMBL/GenBank/DDBJ databases">
        <title>Novel Paenibacillus strain UniB2 isolated from commercial digestive syrup.</title>
        <authorList>
            <person name="Thorat V."/>
            <person name="Kirdat K."/>
            <person name="Tiwarekar B."/>
            <person name="Yadav A."/>
        </authorList>
    </citation>
    <scope>NUCLEOTIDE SEQUENCE [LARGE SCALE GENOMIC DNA]</scope>
    <source>
        <strain evidence="15 16">UniB2</strain>
    </source>
</reference>
<accession>A0A6H2H0Z5</accession>
<evidence type="ECO:0000256" key="6">
    <source>
        <dbReference type="ARBA" id="ARBA00022679"/>
    </source>
</evidence>
<keyword evidence="11 12" id="KW-0472">Membrane</keyword>
<dbReference type="InterPro" id="IPR003660">
    <property type="entry name" value="HAMP_dom"/>
</dbReference>
<dbReference type="Gene3D" id="3.30.565.10">
    <property type="entry name" value="Histidine kinase-like ATPase, C-terminal domain"/>
    <property type="match status" value="1"/>
</dbReference>
<dbReference type="InterPro" id="IPR010559">
    <property type="entry name" value="Sig_transdc_His_kin_internal"/>
</dbReference>
<evidence type="ECO:0000256" key="4">
    <source>
        <dbReference type="ARBA" id="ARBA00022475"/>
    </source>
</evidence>
<dbReference type="PROSITE" id="PS50885">
    <property type="entry name" value="HAMP"/>
    <property type="match status" value="1"/>
</dbReference>
<evidence type="ECO:0000256" key="10">
    <source>
        <dbReference type="ARBA" id="ARBA00023012"/>
    </source>
</evidence>
<dbReference type="Proteomes" id="UP000502136">
    <property type="component" value="Chromosome"/>
</dbReference>
<evidence type="ECO:0000256" key="5">
    <source>
        <dbReference type="ARBA" id="ARBA00022553"/>
    </source>
</evidence>
<evidence type="ECO:0000256" key="9">
    <source>
        <dbReference type="ARBA" id="ARBA00022840"/>
    </source>
</evidence>
<dbReference type="Pfam" id="PF02518">
    <property type="entry name" value="HATPase_c"/>
    <property type="match status" value="1"/>
</dbReference>
<keyword evidence="10" id="KW-0902">Two-component regulatory system</keyword>
<proteinExistence type="predicted"/>
<evidence type="ECO:0000313" key="16">
    <source>
        <dbReference type="Proteomes" id="UP000502136"/>
    </source>
</evidence>
<evidence type="ECO:0000256" key="1">
    <source>
        <dbReference type="ARBA" id="ARBA00000085"/>
    </source>
</evidence>
<evidence type="ECO:0000259" key="14">
    <source>
        <dbReference type="PROSITE" id="PS50885"/>
    </source>
</evidence>
<keyword evidence="4" id="KW-1003">Cell membrane</keyword>
<dbReference type="SUPFAM" id="SSF158472">
    <property type="entry name" value="HAMP domain-like"/>
    <property type="match status" value="1"/>
</dbReference>
<dbReference type="PROSITE" id="PS50109">
    <property type="entry name" value="HIS_KIN"/>
    <property type="match status" value="1"/>
</dbReference>
<dbReference type="CDD" id="cd06225">
    <property type="entry name" value="HAMP"/>
    <property type="match status" value="1"/>
</dbReference>
<dbReference type="PANTHER" id="PTHR34220">
    <property type="entry name" value="SENSOR HISTIDINE KINASE YPDA"/>
    <property type="match status" value="1"/>
</dbReference>
<comment type="subcellular location">
    <subcellularLocation>
        <location evidence="2">Cell membrane</location>
        <topology evidence="2">Multi-pass membrane protein</topology>
    </subcellularLocation>
</comment>
<keyword evidence="9" id="KW-0067">ATP-binding</keyword>
<dbReference type="InterPro" id="IPR005467">
    <property type="entry name" value="His_kinase_dom"/>
</dbReference>
<keyword evidence="12" id="KW-0812">Transmembrane</keyword>
<keyword evidence="7" id="KW-0547">Nucleotide-binding</keyword>
<evidence type="ECO:0000259" key="13">
    <source>
        <dbReference type="PROSITE" id="PS50109"/>
    </source>
</evidence>
<keyword evidence="6" id="KW-0808">Transferase</keyword>
<dbReference type="GO" id="GO:0000155">
    <property type="term" value="F:phosphorelay sensor kinase activity"/>
    <property type="evidence" value="ECO:0007669"/>
    <property type="project" value="InterPro"/>
</dbReference>
<dbReference type="EMBL" id="CP051428">
    <property type="protein sequence ID" value="QJC53361.1"/>
    <property type="molecule type" value="Genomic_DNA"/>
</dbReference>
<dbReference type="Pfam" id="PF00672">
    <property type="entry name" value="HAMP"/>
    <property type="match status" value="1"/>
</dbReference>
<evidence type="ECO:0000313" key="15">
    <source>
        <dbReference type="EMBL" id="QJC53361.1"/>
    </source>
</evidence>
<evidence type="ECO:0000256" key="7">
    <source>
        <dbReference type="ARBA" id="ARBA00022741"/>
    </source>
</evidence>
<evidence type="ECO:0000256" key="11">
    <source>
        <dbReference type="ARBA" id="ARBA00023136"/>
    </source>
</evidence>
<dbReference type="InterPro" id="IPR036890">
    <property type="entry name" value="HATPase_C_sf"/>
</dbReference>
<evidence type="ECO:0000256" key="3">
    <source>
        <dbReference type="ARBA" id="ARBA00012438"/>
    </source>
</evidence>
<name>A0A6H2H0Z5_9BACL</name>
<dbReference type="InterPro" id="IPR050640">
    <property type="entry name" value="Bact_2-comp_sensor_kinase"/>
</dbReference>
<evidence type="ECO:0000256" key="12">
    <source>
        <dbReference type="SAM" id="Phobius"/>
    </source>
</evidence>
<feature type="transmembrane region" description="Helical" evidence="12">
    <location>
        <begin position="12"/>
        <end position="37"/>
    </location>
</feature>
<evidence type="ECO:0000256" key="8">
    <source>
        <dbReference type="ARBA" id="ARBA00022777"/>
    </source>
</evidence>
<dbReference type="AlphaFoldDB" id="A0A6H2H0Z5"/>
<sequence>MTRDVETKKRFIPLGIKLFASYMLLTIVPLAVLGYIASTVLSDSVRSQTESSLRGTLRQMEDNIQYKVNDTKRLSDVLYFDNTLSRSIRHAEAGWVSYEATKKVLMPKFSAILDSTDRKMRLSVYLKNEALTEIYYTSDPGEDIVSKKGRFYEMLHLSRIENEAWYQAFPAEKYGSTLVWQQVGDDAEHGRISLIRRLVDMSQATRLREVGMIRISVYLSDLFESVDVSKLIEGSELHIEAADKQVKFASGSSNGMTAASWKGVQMERYMMIEDPLPKLDYKLVAAIPIDVLESGSRKITWVTMLVCVVSAFVIAAVALTVTQAFIKRINKIIQILQAFSQGNYSKRVRYRGHDEFAQIADSLNALGARTDNLIQEVYMTNLRKKEAELESLQAQINPHFLYNTLSSISRLAKFGEVDKQHQMIMNLARFYRMTLNDGKTIISASHELEQIQAYLAIQQVKYGERVRVSYEWDSRVDEYRIIKLLLQPFVENALEHAWRGDRIELTIGARLMEEEEEDPRLEFRVRDDGIGMPQDLVKELFSDRQPARRGYGIRNVHERIQLYYGAPYGVSIESDPAGGGTLIRLCIPARRGVEGASASVEELLEEHAGS</sequence>
<feature type="transmembrane region" description="Helical" evidence="12">
    <location>
        <begin position="301"/>
        <end position="326"/>
    </location>
</feature>
<dbReference type="SMART" id="SM00304">
    <property type="entry name" value="HAMP"/>
    <property type="match status" value="1"/>
</dbReference>
<dbReference type="GO" id="GO:0005524">
    <property type="term" value="F:ATP binding"/>
    <property type="evidence" value="ECO:0007669"/>
    <property type="project" value="UniProtKB-KW"/>
</dbReference>
<dbReference type="EC" id="2.7.13.3" evidence="3"/>